<gene>
    <name evidence="1" type="ORF">GBAR_LOCUS27606</name>
</gene>
<accession>A0AA35XGQ9</accession>
<evidence type="ECO:0000313" key="2">
    <source>
        <dbReference type="Proteomes" id="UP001174909"/>
    </source>
</evidence>
<dbReference type="Proteomes" id="UP001174909">
    <property type="component" value="Unassembled WGS sequence"/>
</dbReference>
<sequence>MNKSGSYCSLSVSSALQLFSIHFSMKGWFSLISSGGSCWKRSHRDCGETDISWSCRQLPGQEWCYSTLCGLSEWTQADS</sequence>
<organism evidence="1 2">
    <name type="scientific">Geodia barretti</name>
    <name type="common">Barrett's horny sponge</name>
    <dbReference type="NCBI Taxonomy" id="519541"/>
    <lineage>
        <taxon>Eukaryota</taxon>
        <taxon>Metazoa</taxon>
        <taxon>Porifera</taxon>
        <taxon>Demospongiae</taxon>
        <taxon>Heteroscleromorpha</taxon>
        <taxon>Tetractinellida</taxon>
        <taxon>Astrophorina</taxon>
        <taxon>Geodiidae</taxon>
        <taxon>Geodia</taxon>
    </lineage>
</organism>
<keyword evidence="2" id="KW-1185">Reference proteome</keyword>
<protein>
    <submittedName>
        <fullName evidence="1">Uncharacterized protein</fullName>
    </submittedName>
</protein>
<name>A0AA35XGQ9_GEOBA</name>
<reference evidence="1" key="1">
    <citation type="submission" date="2023-03" db="EMBL/GenBank/DDBJ databases">
        <authorList>
            <person name="Steffen K."/>
            <person name="Cardenas P."/>
        </authorList>
    </citation>
    <scope>NUCLEOTIDE SEQUENCE</scope>
</reference>
<dbReference type="EMBL" id="CASHTH010003842">
    <property type="protein sequence ID" value="CAI8050217.1"/>
    <property type="molecule type" value="Genomic_DNA"/>
</dbReference>
<proteinExistence type="predicted"/>
<evidence type="ECO:0000313" key="1">
    <source>
        <dbReference type="EMBL" id="CAI8050217.1"/>
    </source>
</evidence>
<dbReference type="AlphaFoldDB" id="A0AA35XGQ9"/>
<comment type="caution">
    <text evidence="1">The sequence shown here is derived from an EMBL/GenBank/DDBJ whole genome shotgun (WGS) entry which is preliminary data.</text>
</comment>